<evidence type="ECO:0000313" key="2">
    <source>
        <dbReference type="Proteomes" id="UP000591948"/>
    </source>
</evidence>
<protein>
    <submittedName>
        <fullName evidence="1">Uncharacterized protein</fullName>
    </submittedName>
</protein>
<keyword evidence="2" id="KW-1185">Reference proteome</keyword>
<name>A0A6V8P9N4_9ACTN</name>
<gene>
    <name evidence="1" type="ORF">HKBW3S33_02196</name>
</gene>
<dbReference type="AlphaFoldDB" id="A0A6V8P9N4"/>
<reference evidence="1 2" key="1">
    <citation type="journal article" date="2020" name="Front. Microbiol.">
        <title>Single-cell genomics of novel Actinobacteria with the Wood-Ljungdahl pathway discovered in a serpentinizing system.</title>
        <authorList>
            <person name="Merino N."/>
            <person name="Kawai M."/>
            <person name="Boyd E.S."/>
            <person name="Colman D.R."/>
            <person name="McGlynn S.E."/>
            <person name="Nealson K.H."/>
            <person name="Kurokawa K."/>
            <person name="Hongoh Y."/>
        </authorList>
    </citation>
    <scope>NUCLEOTIDE SEQUENCE [LARGE SCALE GENOMIC DNA]</scope>
    <source>
        <strain evidence="1 2">S33</strain>
    </source>
</reference>
<proteinExistence type="predicted"/>
<feature type="non-terminal residue" evidence="1">
    <location>
        <position position="1"/>
    </location>
</feature>
<accession>A0A6V8P9N4</accession>
<sequence>YIFAQLNGDLVSLAKETGLGEAVS</sequence>
<organism evidence="1 2">
    <name type="scientific">Candidatus Hakubella thermalkaliphila</name>
    <dbReference type="NCBI Taxonomy" id="2754717"/>
    <lineage>
        <taxon>Bacteria</taxon>
        <taxon>Bacillati</taxon>
        <taxon>Actinomycetota</taxon>
        <taxon>Actinomycetota incertae sedis</taxon>
        <taxon>Candidatus Hakubellales</taxon>
        <taxon>Candidatus Hakubellaceae</taxon>
        <taxon>Candidatus Hakubella</taxon>
    </lineage>
</organism>
<evidence type="ECO:0000313" key="1">
    <source>
        <dbReference type="EMBL" id="GFP28780.1"/>
    </source>
</evidence>
<dbReference type="EMBL" id="BLRY01000405">
    <property type="protein sequence ID" value="GFP28780.1"/>
    <property type="molecule type" value="Genomic_DNA"/>
</dbReference>
<comment type="caution">
    <text evidence="1">The sequence shown here is derived from an EMBL/GenBank/DDBJ whole genome shotgun (WGS) entry which is preliminary data.</text>
</comment>
<dbReference type="Proteomes" id="UP000591948">
    <property type="component" value="Unassembled WGS sequence"/>
</dbReference>